<dbReference type="EMBL" id="JACASI010000034">
    <property type="protein sequence ID" value="MCQ3830534.1"/>
    <property type="molecule type" value="Genomic_DNA"/>
</dbReference>
<sequence>MVVNRGRSLLIAGLLGVIGWNSALQAASSLTAEQNRLARMEQVQENRLVELEDIENEMLAYEYKLQRAQESLSKARENYQQSLVELKTAEREHKGAPSTDTERALHKARHAHDMAERGVDSRNRRVEIIQSNFAELEQRLKDSRESVAAGKARLASQQTLVDSLVNAMLSEANTKAQAKKVEQAKSASPAVAMSQPEIPEPTLASLAPAEEAAPAAAEAAMAQEPVREIDPELLEYVRGERERLEKLLGELEEGEEGKHTFRNLTLRPSGEDAIEFEFLGQNQYKLIAPVSSGRQTYKINSWRFRRTIPSDDDGERYVFIFDARRLSRPRLVMYPEYVLSHLD</sequence>
<evidence type="ECO:0000313" key="3">
    <source>
        <dbReference type="Proteomes" id="UP001205566"/>
    </source>
</evidence>
<evidence type="ECO:0000256" key="1">
    <source>
        <dbReference type="SAM" id="Coils"/>
    </source>
</evidence>
<evidence type="ECO:0000313" key="2">
    <source>
        <dbReference type="EMBL" id="MCQ3830534.1"/>
    </source>
</evidence>
<accession>A0ABT1P690</accession>
<dbReference type="RefSeq" id="WP_231757079.1">
    <property type="nucleotide sequence ID" value="NZ_CP088953.1"/>
</dbReference>
<comment type="caution">
    <text evidence="2">The sequence shown here is derived from an EMBL/GenBank/DDBJ whole genome shotgun (WGS) entry which is preliminary data.</text>
</comment>
<reference evidence="2" key="1">
    <citation type="thesis" date="2020" institute="Technische Universitat Dresden" country="Dresden, Germany">
        <title>The Agarolytic System of Microbulbifer elongatus PORT2, Isolated from Batu Karas, Pangandaran West Java Indonesia.</title>
        <authorList>
            <person name="Anggraeni S.R."/>
        </authorList>
    </citation>
    <scope>NUCLEOTIDE SEQUENCE</scope>
    <source>
        <strain evidence="2">PORT2</strain>
    </source>
</reference>
<protein>
    <submittedName>
        <fullName evidence="2">Uncharacterized protein</fullName>
    </submittedName>
</protein>
<keyword evidence="1" id="KW-0175">Coiled coil</keyword>
<organism evidence="2 3">
    <name type="scientific">Microbulbifer elongatus</name>
    <dbReference type="NCBI Taxonomy" id="86173"/>
    <lineage>
        <taxon>Bacteria</taxon>
        <taxon>Pseudomonadati</taxon>
        <taxon>Pseudomonadota</taxon>
        <taxon>Gammaproteobacteria</taxon>
        <taxon>Cellvibrionales</taxon>
        <taxon>Microbulbiferaceae</taxon>
        <taxon>Microbulbifer</taxon>
    </lineage>
</organism>
<gene>
    <name evidence="2" type="ORF">HXX02_13895</name>
</gene>
<dbReference type="Proteomes" id="UP001205566">
    <property type="component" value="Unassembled WGS sequence"/>
</dbReference>
<keyword evidence="3" id="KW-1185">Reference proteome</keyword>
<name>A0ABT1P690_9GAMM</name>
<proteinExistence type="predicted"/>
<feature type="coiled-coil region" evidence="1">
    <location>
        <begin position="37"/>
        <end position="92"/>
    </location>
</feature>